<dbReference type="EMBL" id="MHPU01000011">
    <property type="protein sequence ID" value="OGZ89091.1"/>
    <property type="molecule type" value="Genomic_DNA"/>
</dbReference>
<dbReference type="Proteomes" id="UP000178935">
    <property type="component" value="Unassembled WGS sequence"/>
</dbReference>
<reference evidence="1 2" key="1">
    <citation type="journal article" date="2016" name="Nat. Commun.">
        <title>Thousands of microbial genomes shed light on interconnected biogeochemical processes in an aquifer system.</title>
        <authorList>
            <person name="Anantharaman K."/>
            <person name="Brown C.T."/>
            <person name="Hug L.A."/>
            <person name="Sharon I."/>
            <person name="Castelle C.J."/>
            <person name="Probst A.J."/>
            <person name="Thomas B.C."/>
            <person name="Singh A."/>
            <person name="Wilkins M.J."/>
            <person name="Karaoz U."/>
            <person name="Brodie E.L."/>
            <person name="Williams K.H."/>
            <person name="Hubbard S.S."/>
            <person name="Banfield J.F."/>
        </authorList>
    </citation>
    <scope>NUCLEOTIDE SEQUENCE [LARGE SCALE GENOMIC DNA]</scope>
</reference>
<proteinExistence type="predicted"/>
<comment type="caution">
    <text evidence="1">The sequence shown here is derived from an EMBL/GenBank/DDBJ whole genome shotgun (WGS) entry which is preliminary data.</text>
</comment>
<evidence type="ECO:0000313" key="2">
    <source>
        <dbReference type="Proteomes" id="UP000178935"/>
    </source>
</evidence>
<accession>A0A1G2JRN5</accession>
<dbReference type="AlphaFoldDB" id="A0A1G2JRN5"/>
<organism evidence="1 2">
    <name type="scientific">Candidatus Staskawiczbacteria bacterium RIFOXYD1_FULL_32_13</name>
    <dbReference type="NCBI Taxonomy" id="1802234"/>
    <lineage>
        <taxon>Bacteria</taxon>
        <taxon>Candidatus Staskawicziibacteriota</taxon>
    </lineage>
</organism>
<name>A0A1G2JRN5_9BACT</name>
<evidence type="ECO:0000313" key="1">
    <source>
        <dbReference type="EMBL" id="OGZ89091.1"/>
    </source>
</evidence>
<sequence length="94" mass="10731">MLFFGHGGKKMESTFAGPLLGEEIQQILVEVNSRPVDFFRGLSSDRPQVLDVGDRRFMVLLVLPKTAHIFSKDQRAGKIYWHPDKEEWRTTNGG</sequence>
<protein>
    <submittedName>
        <fullName evidence="1">Uncharacterized protein</fullName>
    </submittedName>
</protein>
<gene>
    <name evidence="1" type="ORF">A2561_04070</name>
</gene>